<evidence type="ECO:0000313" key="3">
    <source>
        <dbReference type="Proteomes" id="UP000061603"/>
    </source>
</evidence>
<proteinExistence type="predicted"/>
<dbReference type="Proteomes" id="UP000061603">
    <property type="component" value="Chromosome"/>
</dbReference>
<dbReference type="PANTHER" id="PTHR12302:SF26">
    <property type="entry name" value="BLR1266 PROTEIN"/>
    <property type="match status" value="1"/>
</dbReference>
<dbReference type="EMBL" id="CP010554">
    <property type="protein sequence ID" value="AJP49425.1"/>
    <property type="molecule type" value="Genomic_DNA"/>
</dbReference>
<protein>
    <recommendedName>
        <fullName evidence="1">TNase-like domain-containing protein</fullName>
    </recommendedName>
</protein>
<accession>A0A0C5JC78</accession>
<dbReference type="InterPro" id="IPR035437">
    <property type="entry name" value="SNase_OB-fold_sf"/>
</dbReference>
<dbReference type="AlphaFoldDB" id="A0A0C5JC78"/>
<dbReference type="InterPro" id="IPR016071">
    <property type="entry name" value="Staphylococal_nuclease_OB-fold"/>
</dbReference>
<dbReference type="SUPFAM" id="SSF50199">
    <property type="entry name" value="Staphylococcal nuclease"/>
    <property type="match status" value="1"/>
</dbReference>
<reference evidence="2 3" key="1">
    <citation type="journal article" date="2015" name="Genome Announc.">
        <title>Complete Genome Sequence of a Novel Bacterium within the Family Rhodocyclaceae That Degrades Polycyclic Aromatic Hydrocarbons.</title>
        <authorList>
            <person name="Singleton D.R."/>
            <person name="Dickey A.N."/>
            <person name="Scholl E.H."/>
            <person name="Wright F.A."/>
            <person name="Aitken M.D."/>
        </authorList>
    </citation>
    <scope>NUCLEOTIDE SEQUENCE [LARGE SCALE GENOMIC DNA]</scope>
    <source>
        <strain evidence="3">PG1-Ca6</strain>
    </source>
</reference>
<feature type="domain" description="TNase-like" evidence="1">
    <location>
        <begin position="16"/>
        <end position="141"/>
    </location>
</feature>
<organism evidence="2 3">
    <name type="scientific">Rugosibacter aromaticivorans</name>
    <dbReference type="NCBI Taxonomy" id="1565605"/>
    <lineage>
        <taxon>Bacteria</taxon>
        <taxon>Pseudomonadati</taxon>
        <taxon>Pseudomonadota</taxon>
        <taxon>Betaproteobacteria</taxon>
        <taxon>Nitrosomonadales</taxon>
        <taxon>Sterolibacteriaceae</taxon>
        <taxon>Rugosibacter</taxon>
    </lineage>
</organism>
<dbReference type="STRING" id="1565605.PG1C_04925"/>
<dbReference type="PROSITE" id="PS50830">
    <property type="entry name" value="TNASE_3"/>
    <property type="match status" value="1"/>
</dbReference>
<gene>
    <name evidence="2" type="ORF">PG1C_04925</name>
</gene>
<dbReference type="KEGG" id="rbu:PG1C_04925"/>
<dbReference type="HOGENOM" id="CLU_046484_7_4_4"/>
<keyword evidence="3" id="KW-1185">Reference proteome</keyword>
<evidence type="ECO:0000259" key="1">
    <source>
        <dbReference type="PROSITE" id="PS50830"/>
    </source>
</evidence>
<dbReference type="Gene3D" id="2.40.50.90">
    <property type="match status" value="1"/>
</dbReference>
<name>A0A0C5JC78_9PROT</name>
<dbReference type="PANTHER" id="PTHR12302">
    <property type="entry name" value="EBNA2 BINDING PROTEIN P100"/>
    <property type="match status" value="1"/>
</dbReference>
<evidence type="ECO:0000313" key="2">
    <source>
        <dbReference type="EMBL" id="AJP49425.1"/>
    </source>
</evidence>
<dbReference type="Pfam" id="PF00565">
    <property type="entry name" value="SNase"/>
    <property type="match status" value="1"/>
</dbReference>
<dbReference type="SMART" id="SM00318">
    <property type="entry name" value="SNc"/>
    <property type="match status" value="1"/>
</dbReference>
<sequence length="163" mass="18222">MVVAALLPLGASAATGSVTGKVIHIVDGDTFDVLDDAHVTHRIRVSCMDTPEKGQAFYRRAKDSLADLISGQMVMVEYYKDDRYRRHIGEVNGLDLCLKMIESGMAWHNRPYERELKPGRADELAAAEISAKANRAGLWADPDPLAPWLLRRQQREGKHQSRP</sequence>